<feature type="compositionally biased region" description="Basic and acidic residues" evidence="1">
    <location>
        <begin position="524"/>
        <end position="536"/>
    </location>
</feature>
<gene>
    <name evidence="2" type="primary">LOC112280008</name>
</gene>
<dbReference type="Gramene" id="Pp3c3_330V3.5">
    <property type="protein sequence ID" value="Pp3c3_330V3.5"/>
    <property type="gene ID" value="Pp3c3_330"/>
</dbReference>
<accession>A0A7I4DER5</accession>
<dbReference type="PANTHER" id="PTHR31672:SF2">
    <property type="entry name" value="F-BOX DOMAIN-CONTAINING PROTEIN"/>
    <property type="match status" value="1"/>
</dbReference>
<dbReference type="EnsemblPlants" id="Pp3c3_330V3.5">
    <property type="protein sequence ID" value="Pp3c3_330V3.5"/>
    <property type="gene ID" value="Pp3c3_330"/>
</dbReference>
<dbReference type="SUPFAM" id="SSF117281">
    <property type="entry name" value="Kelch motif"/>
    <property type="match status" value="1"/>
</dbReference>
<organism evidence="2 3">
    <name type="scientific">Physcomitrium patens</name>
    <name type="common">Spreading-leaved earth moss</name>
    <name type="synonym">Physcomitrella patens</name>
    <dbReference type="NCBI Taxonomy" id="3218"/>
    <lineage>
        <taxon>Eukaryota</taxon>
        <taxon>Viridiplantae</taxon>
        <taxon>Streptophyta</taxon>
        <taxon>Embryophyta</taxon>
        <taxon>Bryophyta</taxon>
        <taxon>Bryophytina</taxon>
        <taxon>Bryopsida</taxon>
        <taxon>Funariidae</taxon>
        <taxon>Funariales</taxon>
        <taxon>Funariaceae</taxon>
        <taxon>Physcomitrium</taxon>
    </lineage>
</organism>
<protein>
    <recommendedName>
        <fullName evidence="4">F-box domain-containing protein</fullName>
    </recommendedName>
</protein>
<evidence type="ECO:0000313" key="3">
    <source>
        <dbReference type="Proteomes" id="UP000006727"/>
    </source>
</evidence>
<feature type="region of interest" description="Disordered" evidence="1">
    <location>
        <begin position="1"/>
        <end position="40"/>
    </location>
</feature>
<dbReference type="Proteomes" id="UP000006727">
    <property type="component" value="Chromosome 3"/>
</dbReference>
<dbReference type="Gramene" id="Pp3c3_330V3.4">
    <property type="protein sequence ID" value="Pp3c3_330V3.4"/>
    <property type="gene ID" value="Pp3c3_330"/>
</dbReference>
<evidence type="ECO:0008006" key="4">
    <source>
        <dbReference type="Google" id="ProtNLM"/>
    </source>
</evidence>
<feature type="compositionally biased region" description="Basic residues" evidence="1">
    <location>
        <begin position="24"/>
        <end position="36"/>
    </location>
</feature>
<sequence length="536" mass="60461">MAGIRVYHRHNRSPSKVGQDQDSKRRKTSSHRKLKTTRGTERILLASNGDISKRDDKEKVLQGATNFDSASTSLMRNNLTEVPMVRKSPVTTEREGPHISPDIMDLIISKLPMSKVMQMRTLSRDCKNTIFRSTFINSRRSAISEGTFSPVVFTTDPSGALHWLGFDGSSWLKLPPLNFSPKHFPSPDADLFKDYLVACHRGLLCINVGKAPDFEKIIVCNPLKQQVKVLPPLNFRRHPVLMHLRVYDTGHYTVVVAGSAAMGNEELSFKTEQYDSRTGEWECPEDSDLSGLPFCLNEFQNGAYYKNEISGEELLLCVGFIESHGRGVLVYDLKKKKWIPGHLNRLIPLMDNGRGGALGCNFASTQIVEHDGCVYLFSEQECGNEAYFRIHKLNIDAKSSNKMWVIMMVEKRSRGRGLLVYPEFTCVPFDDHQLAIFNTIEHTIETIDFSKSTGTALIRKETLPTLQGNRFHSLNPVGFVYRPSFTELVCPSSSCDVKTQICSECERREKEKFGGGLTETTDSEGERGQCEKESER</sequence>
<keyword evidence="3" id="KW-1185">Reference proteome</keyword>
<dbReference type="EnsemblPlants" id="Pp3c3_330V3.4">
    <property type="protein sequence ID" value="Pp3c3_330V3.4"/>
    <property type="gene ID" value="Pp3c3_330"/>
</dbReference>
<dbReference type="PANTHER" id="PTHR31672">
    <property type="entry name" value="BNACNNG10540D PROTEIN"/>
    <property type="match status" value="1"/>
</dbReference>
<dbReference type="InterPro" id="IPR015915">
    <property type="entry name" value="Kelch-typ_b-propeller"/>
</dbReference>
<dbReference type="EMBL" id="ABEU02000003">
    <property type="status" value="NOT_ANNOTATED_CDS"/>
    <property type="molecule type" value="Genomic_DNA"/>
</dbReference>
<name>A0A7I4DER5_PHYPA</name>
<dbReference type="AlphaFoldDB" id="A0A7I4DER5"/>
<reference evidence="2 3" key="1">
    <citation type="journal article" date="2008" name="Science">
        <title>The Physcomitrella genome reveals evolutionary insights into the conquest of land by plants.</title>
        <authorList>
            <person name="Rensing S."/>
            <person name="Lang D."/>
            <person name="Zimmer A."/>
            <person name="Terry A."/>
            <person name="Salamov A."/>
            <person name="Shapiro H."/>
            <person name="Nishiyama T."/>
            <person name="Perroud P.-F."/>
            <person name="Lindquist E."/>
            <person name="Kamisugi Y."/>
            <person name="Tanahashi T."/>
            <person name="Sakakibara K."/>
            <person name="Fujita T."/>
            <person name="Oishi K."/>
            <person name="Shin-I T."/>
            <person name="Kuroki Y."/>
            <person name="Toyoda A."/>
            <person name="Suzuki Y."/>
            <person name="Hashimoto A."/>
            <person name="Yamaguchi K."/>
            <person name="Sugano A."/>
            <person name="Kohara Y."/>
            <person name="Fujiyama A."/>
            <person name="Anterola A."/>
            <person name="Aoki S."/>
            <person name="Ashton N."/>
            <person name="Barbazuk W.B."/>
            <person name="Barker E."/>
            <person name="Bennetzen J."/>
            <person name="Bezanilla M."/>
            <person name="Blankenship R."/>
            <person name="Cho S.H."/>
            <person name="Dutcher S."/>
            <person name="Estelle M."/>
            <person name="Fawcett J.A."/>
            <person name="Gundlach H."/>
            <person name="Hanada K."/>
            <person name="Heyl A."/>
            <person name="Hicks K.A."/>
            <person name="Hugh J."/>
            <person name="Lohr M."/>
            <person name="Mayer K."/>
            <person name="Melkozernov A."/>
            <person name="Murata T."/>
            <person name="Nelson D."/>
            <person name="Pils B."/>
            <person name="Prigge M."/>
            <person name="Reiss B."/>
            <person name="Renner T."/>
            <person name="Rombauts S."/>
            <person name="Rushton P."/>
            <person name="Sanderfoot A."/>
            <person name="Schween G."/>
            <person name="Shiu S.-H."/>
            <person name="Stueber K."/>
            <person name="Theodoulou F.L."/>
            <person name="Tu H."/>
            <person name="Van de Peer Y."/>
            <person name="Verrier P.J."/>
            <person name="Waters E."/>
            <person name="Wood A."/>
            <person name="Yang L."/>
            <person name="Cove D."/>
            <person name="Cuming A."/>
            <person name="Hasebe M."/>
            <person name="Lucas S."/>
            <person name="Mishler D.B."/>
            <person name="Reski R."/>
            <person name="Grigoriev I."/>
            <person name="Quatrano R.S."/>
            <person name="Boore J.L."/>
        </authorList>
    </citation>
    <scope>NUCLEOTIDE SEQUENCE [LARGE SCALE GENOMIC DNA]</scope>
    <source>
        <strain evidence="2 3">cv. Gransden 2004</strain>
    </source>
</reference>
<proteinExistence type="predicted"/>
<reference evidence="2" key="3">
    <citation type="submission" date="2020-12" db="UniProtKB">
        <authorList>
            <consortium name="EnsemblPlants"/>
        </authorList>
    </citation>
    <scope>IDENTIFICATION</scope>
</reference>
<dbReference type="InterPro" id="IPR050796">
    <property type="entry name" value="SCF_F-box_component"/>
</dbReference>
<evidence type="ECO:0000256" key="1">
    <source>
        <dbReference type="SAM" id="MobiDB-lite"/>
    </source>
</evidence>
<feature type="region of interest" description="Disordered" evidence="1">
    <location>
        <begin position="508"/>
        <end position="536"/>
    </location>
</feature>
<dbReference type="Gene3D" id="2.120.10.80">
    <property type="entry name" value="Kelch-type beta propeller"/>
    <property type="match status" value="1"/>
</dbReference>
<reference evidence="2 3" key="2">
    <citation type="journal article" date="2018" name="Plant J.">
        <title>The Physcomitrella patens chromosome-scale assembly reveals moss genome structure and evolution.</title>
        <authorList>
            <person name="Lang D."/>
            <person name="Ullrich K.K."/>
            <person name="Murat F."/>
            <person name="Fuchs J."/>
            <person name="Jenkins J."/>
            <person name="Haas F.B."/>
            <person name="Piednoel M."/>
            <person name="Gundlach H."/>
            <person name="Van Bel M."/>
            <person name="Meyberg R."/>
            <person name="Vives C."/>
            <person name="Morata J."/>
            <person name="Symeonidi A."/>
            <person name="Hiss M."/>
            <person name="Muchero W."/>
            <person name="Kamisugi Y."/>
            <person name="Saleh O."/>
            <person name="Blanc G."/>
            <person name="Decker E.L."/>
            <person name="van Gessel N."/>
            <person name="Grimwood J."/>
            <person name="Hayes R.D."/>
            <person name="Graham S.W."/>
            <person name="Gunter L.E."/>
            <person name="McDaniel S.F."/>
            <person name="Hoernstein S.N.W."/>
            <person name="Larsson A."/>
            <person name="Li F.W."/>
            <person name="Perroud P.F."/>
            <person name="Phillips J."/>
            <person name="Ranjan P."/>
            <person name="Rokshar D.S."/>
            <person name="Rothfels C.J."/>
            <person name="Schneider L."/>
            <person name="Shu S."/>
            <person name="Stevenson D.W."/>
            <person name="Thummler F."/>
            <person name="Tillich M."/>
            <person name="Villarreal Aguilar J.C."/>
            <person name="Widiez T."/>
            <person name="Wong G.K."/>
            <person name="Wymore A."/>
            <person name="Zhang Y."/>
            <person name="Zimmer A.D."/>
            <person name="Quatrano R.S."/>
            <person name="Mayer K.F.X."/>
            <person name="Goodstein D."/>
            <person name="Casacuberta J.M."/>
            <person name="Vandepoele K."/>
            <person name="Reski R."/>
            <person name="Cuming A.C."/>
            <person name="Tuskan G.A."/>
            <person name="Maumus F."/>
            <person name="Salse J."/>
            <person name="Schmutz J."/>
            <person name="Rensing S.A."/>
        </authorList>
    </citation>
    <scope>NUCLEOTIDE SEQUENCE [LARGE SCALE GENOMIC DNA]</scope>
    <source>
        <strain evidence="2 3">cv. Gransden 2004</strain>
    </source>
</reference>
<evidence type="ECO:0000313" key="2">
    <source>
        <dbReference type="EnsemblPlants" id="Pp3c3_330V3.4"/>
    </source>
</evidence>
<feature type="compositionally biased region" description="Basic residues" evidence="1">
    <location>
        <begin position="1"/>
        <end position="13"/>
    </location>
</feature>